<protein>
    <recommendedName>
        <fullName evidence="3">F-box domain-containing protein</fullName>
    </recommendedName>
</protein>
<comment type="caution">
    <text evidence="1">The sequence shown here is derived from an EMBL/GenBank/DDBJ whole genome shotgun (WGS) entry which is preliminary data.</text>
</comment>
<evidence type="ECO:0000313" key="2">
    <source>
        <dbReference type="Proteomes" id="UP001221757"/>
    </source>
</evidence>
<dbReference type="Gene3D" id="1.20.1280.50">
    <property type="match status" value="1"/>
</dbReference>
<dbReference type="AlphaFoldDB" id="A0AAD7CN97"/>
<evidence type="ECO:0008006" key="3">
    <source>
        <dbReference type="Google" id="ProtNLM"/>
    </source>
</evidence>
<dbReference type="InterPro" id="IPR032675">
    <property type="entry name" value="LRR_dom_sf"/>
</dbReference>
<accession>A0AAD7CN97</accession>
<organism evidence="1 2">
    <name type="scientific">Mycena rosella</name>
    <name type="common">Pink bonnet</name>
    <name type="synonym">Agaricus rosellus</name>
    <dbReference type="NCBI Taxonomy" id="1033263"/>
    <lineage>
        <taxon>Eukaryota</taxon>
        <taxon>Fungi</taxon>
        <taxon>Dikarya</taxon>
        <taxon>Basidiomycota</taxon>
        <taxon>Agaricomycotina</taxon>
        <taxon>Agaricomycetes</taxon>
        <taxon>Agaricomycetidae</taxon>
        <taxon>Agaricales</taxon>
        <taxon>Marasmiineae</taxon>
        <taxon>Mycenaceae</taxon>
        <taxon>Mycena</taxon>
    </lineage>
</organism>
<proteinExistence type="predicted"/>
<evidence type="ECO:0000313" key="1">
    <source>
        <dbReference type="EMBL" id="KAJ7654294.1"/>
    </source>
</evidence>
<reference evidence="1" key="1">
    <citation type="submission" date="2023-03" db="EMBL/GenBank/DDBJ databases">
        <title>Massive genome expansion in bonnet fungi (Mycena s.s.) driven by repeated elements and novel gene families across ecological guilds.</title>
        <authorList>
            <consortium name="Lawrence Berkeley National Laboratory"/>
            <person name="Harder C.B."/>
            <person name="Miyauchi S."/>
            <person name="Viragh M."/>
            <person name="Kuo A."/>
            <person name="Thoen E."/>
            <person name="Andreopoulos B."/>
            <person name="Lu D."/>
            <person name="Skrede I."/>
            <person name="Drula E."/>
            <person name="Henrissat B."/>
            <person name="Morin E."/>
            <person name="Kohler A."/>
            <person name="Barry K."/>
            <person name="LaButti K."/>
            <person name="Morin E."/>
            <person name="Salamov A."/>
            <person name="Lipzen A."/>
            <person name="Mereny Z."/>
            <person name="Hegedus B."/>
            <person name="Baldrian P."/>
            <person name="Stursova M."/>
            <person name="Weitz H."/>
            <person name="Taylor A."/>
            <person name="Grigoriev I.V."/>
            <person name="Nagy L.G."/>
            <person name="Martin F."/>
            <person name="Kauserud H."/>
        </authorList>
    </citation>
    <scope>NUCLEOTIDE SEQUENCE</scope>
    <source>
        <strain evidence="1">CBHHK067</strain>
    </source>
</reference>
<dbReference type="Proteomes" id="UP001221757">
    <property type="component" value="Unassembled WGS sequence"/>
</dbReference>
<name>A0AAD7CN97_MYCRO</name>
<gene>
    <name evidence="1" type="ORF">B0H17DRAFT_1214389</name>
</gene>
<sequence>MSAQNIPRVPFFSSLLPNPAQRSQSSFPSSVILFPPRWLDEEIRKLTDVPEEISTDRNALERYADRCRSLLAPIRRLSPEIFVEIFDTCAPPISDLDSWSQRTALGRVAKPHLLRLAQVSWNWRELVMGTPSLWSTIELDLNDMRSREAEVVSLLALALECSGNMPLTVYSRVCGRHAASEAFDLLVKHSYRSQTVTFLMDSPYFPALSHAAGRLPLLEVLDIRADRLDSLDVFEGAPRLRSVTIEASFLTFVSDSSSHTMLEVLHLREIAITESELIQCLAVLPCLRRLWVADIPKATADGEDSIAVTDTILRRLTWIPDCDQSTVYSWIYKVPRAAENRAAVLHAHILALPARAVVESGRGGALDEMHNDEEFDLIFEQLYQRP</sequence>
<dbReference type="EMBL" id="JARKIE010000323">
    <property type="protein sequence ID" value="KAJ7654294.1"/>
    <property type="molecule type" value="Genomic_DNA"/>
</dbReference>
<dbReference type="SUPFAM" id="SSF52058">
    <property type="entry name" value="L domain-like"/>
    <property type="match status" value="1"/>
</dbReference>
<keyword evidence="2" id="KW-1185">Reference proteome</keyword>
<dbReference type="Gene3D" id="3.80.10.10">
    <property type="entry name" value="Ribonuclease Inhibitor"/>
    <property type="match status" value="1"/>
</dbReference>